<accession>A0A8J3BMY8</accession>
<evidence type="ECO:0000313" key="3">
    <source>
        <dbReference type="Proteomes" id="UP000662200"/>
    </source>
</evidence>
<sequence>MSNLLARALVLAAAATALTGATAGAAQAAPASCPARVTVPNVKITSTAVRTVPMKLTQTCQAWAAFWILQDGAGQIDETQGTYGSLGGGLLTFPEDVMFEPTKPLTAGVAQSLRIRHNSALGTQTLLGLNAWAPGAGEDAFEGVSLPIAHTRFHVRAGSAAGITANRKGTRVTLGGKVTRYTPAARKFTGWRQARVVMQWRPTNTSAWRNLTTVRTGANGVVPTRSWSFSKSALFRFSVDATGTTWGDLSAQVRR</sequence>
<keyword evidence="1" id="KW-0732">Signal</keyword>
<dbReference type="EMBL" id="BMQC01000008">
    <property type="protein sequence ID" value="GGK33292.1"/>
    <property type="molecule type" value="Genomic_DNA"/>
</dbReference>
<feature type="signal peptide" evidence="1">
    <location>
        <begin position="1"/>
        <end position="28"/>
    </location>
</feature>
<dbReference type="RefSeq" id="WP_189114690.1">
    <property type="nucleotide sequence ID" value="NZ_BMQC01000008.1"/>
</dbReference>
<proteinExistence type="predicted"/>
<dbReference type="Proteomes" id="UP000662200">
    <property type="component" value="Unassembled WGS sequence"/>
</dbReference>
<organism evidence="2 3">
    <name type="scientific">Pilimelia terevasa</name>
    <dbReference type="NCBI Taxonomy" id="53372"/>
    <lineage>
        <taxon>Bacteria</taxon>
        <taxon>Bacillati</taxon>
        <taxon>Actinomycetota</taxon>
        <taxon>Actinomycetes</taxon>
        <taxon>Micromonosporales</taxon>
        <taxon>Micromonosporaceae</taxon>
        <taxon>Pilimelia</taxon>
    </lineage>
</organism>
<reference evidence="2" key="2">
    <citation type="submission" date="2020-09" db="EMBL/GenBank/DDBJ databases">
        <authorList>
            <person name="Sun Q."/>
            <person name="Ohkuma M."/>
        </authorList>
    </citation>
    <scope>NUCLEOTIDE SEQUENCE</scope>
    <source>
        <strain evidence="2">JCM 3091</strain>
    </source>
</reference>
<gene>
    <name evidence="2" type="ORF">GCM10010124_27540</name>
</gene>
<protein>
    <submittedName>
        <fullName evidence="2">Uncharacterized protein</fullName>
    </submittedName>
</protein>
<evidence type="ECO:0000313" key="2">
    <source>
        <dbReference type="EMBL" id="GGK33292.1"/>
    </source>
</evidence>
<evidence type="ECO:0000256" key="1">
    <source>
        <dbReference type="SAM" id="SignalP"/>
    </source>
</evidence>
<dbReference type="AlphaFoldDB" id="A0A8J3BMY8"/>
<comment type="caution">
    <text evidence="2">The sequence shown here is derived from an EMBL/GenBank/DDBJ whole genome shotgun (WGS) entry which is preliminary data.</text>
</comment>
<reference evidence="2" key="1">
    <citation type="journal article" date="2014" name="Int. J. Syst. Evol. Microbiol.">
        <title>Complete genome sequence of Corynebacterium casei LMG S-19264T (=DSM 44701T), isolated from a smear-ripened cheese.</title>
        <authorList>
            <consortium name="US DOE Joint Genome Institute (JGI-PGF)"/>
            <person name="Walter F."/>
            <person name="Albersmeier A."/>
            <person name="Kalinowski J."/>
            <person name="Ruckert C."/>
        </authorList>
    </citation>
    <scope>NUCLEOTIDE SEQUENCE</scope>
    <source>
        <strain evidence="2">JCM 3091</strain>
    </source>
</reference>
<keyword evidence="3" id="KW-1185">Reference proteome</keyword>
<name>A0A8J3BMY8_9ACTN</name>
<feature type="chain" id="PRO_5035185501" evidence="1">
    <location>
        <begin position="29"/>
        <end position="255"/>
    </location>
</feature>